<keyword evidence="3" id="KW-0012">Acyltransferase</keyword>
<name>A0ABU6V6U6_9FABA</name>
<organism evidence="4 5">
    <name type="scientific">Stylosanthes scabra</name>
    <dbReference type="NCBI Taxonomy" id="79078"/>
    <lineage>
        <taxon>Eukaryota</taxon>
        <taxon>Viridiplantae</taxon>
        <taxon>Streptophyta</taxon>
        <taxon>Embryophyta</taxon>
        <taxon>Tracheophyta</taxon>
        <taxon>Spermatophyta</taxon>
        <taxon>Magnoliopsida</taxon>
        <taxon>eudicotyledons</taxon>
        <taxon>Gunneridae</taxon>
        <taxon>Pentapetalae</taxon>
        <taxon>rosids</taxon>
        <taxon>fabids</taxon>
        <taxon>Fabales</taxon>
        <taxon>Fabaceae</taxon>
        <taxon>Papilionoideae</taxon>
        <taxon>50 kb inversion clade</taxon>
        <taxon>dalbergioids sensu lato</taxon>
        <taxon>Dalbergieae</taxon>
        <taxon>Pterocarpus clade</taxon>
        <taxon>Stylosanthes</taxon>
    </lineage>
</organism>
<reference evidence="4 5" key="1">
    <citation type="journal article" date="2023" name="Plants (Basel)">
        <title>Bridging the Gap: Combining Genomics and Transcriptomics Approaches to Understand Stylosanthes scabra, an Orphan Legume from the Brazilian Caatinga.</title>
        <authorList>
            <person name="Ferreira-Neto J.R.C."/>
            <person name="da Silva M.D."/>
            <person name="Binneck E."/>
            <person name="de Melo N.F."/>
            <person name="da Silva R.H."/>
            <person name="de Melo A.L.T.M."/>
            <person name="Pandolfi V."/>
            <person name="Bustamante F.O."/>
            <person name="Brasileiro-Vidal A.C."/>
            <person name="Benko-Iseppon A.M."/>
        </authorList>
    </citation>
    <scope>NUCLEOTIDE SEQUENCE [LARGE SCALE GENOMIC DNA]</scope>
    <source>
        <tissue evidence="4">Leaves</tissue>
    </source>
</reference>
<evidence type="ECO:0000256" key="2">
    <source>
        <dbReference type="ARBA" id="ARBA00022679"/>
    </source>
</evidence>
<evidence type="ECO:0000256" key="3">
    <source>
        <dbReference type="ARBA" id="ARBA00023315"/>
    </source>
</evidence>
<comment type="similarity">
    <text evidence="1">Belongs to the plant acyltransferase family.</text>
</comment>
<dbReference type="Gene3D" id="3.30.559.10">
    <property type="entry name" value="Chloramphenicol acetyltransferase-like domain"/>
    <property type="match status" value="2"/>
</dbReference>
<dbReference type="InterPro" id="IPR023213">
    <property type="entry name" value="CAT-like_dom_sf"/>
</dbReference>
<dbReference type="PANTHER" id="PTHR31623">
    <property type="entry name" value="F21J9.9"/>
    <property type="match status" value="1"/>
</dbReference>
<protein>
    <submittedName>
        <fullName evidence="4">Uncharacterized protein</fullName>
    </submittedName>
</protein>
<proteinExistence type="inferred from homology"/>
<evidence type="ECO:0000256" key="1">
    <source>
        <dbReference type="ARBA" id="ARBA00009861"/>
    </source>
</evidence>
<comment type="caution">
    <text evidence="4">The sequence shown here is derived from an EMBL/GenBank/DDBJ whole genome shotgun (WGS) entry which is preliminary data.</text>
</comment>
<gene>
    <name evidence="4" type="ORF">PIB30_010012</name>
</gene>
<dbReference type="Proteomes" id="UP001341840">
    <property type="component" value="Unassembled WGS sequence"/>
</dbReference>
<dbReference type="EMBL" id="JASCZI010151058">
    <property type="protein sequence ID" value="MED6168230.1"/>
    <property type="molecule type" value="Genomic_DNA"/>
</dbReference>
<dbReference type="PANTHER" id="PTHR31623:SF122">
    <property type="entry name" value="HXXXD-TYPE ACYL-TRANSFERASE FAMILY PROTEIN"/>
    <property type="match status" value="1"/>
</dbReference>
<keyword evidence="2" id="KW-0808">Transferase</keyword>
<evidence type="ECO:0000313" key="4">
    <source>
        <dbReference type="EMBL" id="MED6168230.1"/>
    </source>
</evidence>
<dbReference type="Pfam" id="PF02458">
    <property type="entry name" value="Transferase"/>
    <property type="match status" value="1"/>
</dbReference>
<sequence>MEMEVVSRESIKPSSPTPPHLSTYPLSLFDNAAAPNSVPLIYFYAPNPKQFPDEATRISFLKKSLSQVLSMYYPFAGRFKDPLSLHCNDQGASLLVTRIKTTTLSHILRNPTDSLLNPLFPDELQWKDMGLESSLLAVQINCFSCGGMAVTVCMSHKIGDASTLFNFFNDWSTLTREYSYTQQPHITIALPHVGASSLFPQNHFPLPRQFSFVPHHNMVCRRLVFEGSKIDSLKALCSEKVEKPTRFEVVVALIYKCGVSALGLSVRNMLLRVAINLRSRIVPPLPEKSLGNLAWSFYASSMDKNNDEVELHEVVTKTREGLSLFCDKYVRNFGDLKFVSEFLRFGRAVTNNNNKSCEDGEEKKKDMMFFSGWCRFKAYEADFGWGNPVWVTTGVCPVKNSVVLMDTRDGKGIEAVVCMLDKDMAMFESHPDLLRYASLEPNRWACSSS</sequence>
<keyword evidence="5" id="KW-1185">Reference proteome</keyword>
<evidence type="ECO:0000313" key="5">
    <source>
        <dbReference type="Proteomes" id="UP001341840"/>
    </source>
</evidence>
<accession>A0ABU6V6U6</accession>